<reference evidence="2" key="2">
    <citation type="journal article" date="2021" name="PeerJ">
        <title>Extensive microbial diversity within the chicken gut microbiome revealed by metagenomics and culture.</title>
        <authorList>
            <person name="Gilroy R."/>
            <person name="Ravi A."/>
            <person name="Getino M."/>
            <person name="Pursley I."/>
            <person name="Horton D.L."/>
            <person name="Alikhan N.F."/>
            <person name="Baker D."/>
            <person name="Gharbi K."/>
            <person name="Hall N."/>
            <person name="Watson M."/>
            <person name="Adriaenssens E.M."/>
            <person name="Foster-Nyarko E."/>
            <person name="Jarju S."/>
            <person name="Secka A."/>
            <person name="Antonio M."/>
            <person name="Oren A."/>
            <person name="Chaudhuri R.R."/>
            <person name="La Ragione R."/>
            <person name="Hildebrand F."/>
            <person name="Pallen M.J."/>
        </authorList>
    </citation>
    <scope>NUCLEOTIDE SEQUENCE</scope>
    <source>
        <strain evidence="2">ChiSxjej1B13-7958</strain>
    </source>
</reference>
<comment type="caution">
    <text evidence="2">The sequence shown here is derived from an EMBL/GenBank/DDBJ whole genome shotgun (WGS) entry which is preliminary data.</text>
</comment>
<proteinExistence type="predicted"/>
<evidence type="ECO:0000259" key="1">
    <source>
        <dbReference type="Pfam" id="PF13349"/>
    </source>
</evidence>
<accession>A0A9D1AP60</accession>
<gene>
    <name evidence="2" type="ORF">IAB89_10230</name>
</gene>
<protein>
    <submittedName>
        <fullName evidence="2">DUF4097 family beta strand repeat protein</fullName>
    </submittedName>
</protein>
<dbReference type="InterPro" id="IPR025164">
    <property type="entry name" value="Toastrack_DUF4097"/>
</dbReference>
<reference evidence="2" key="1">
    <citation type="submission" date="2020-10" db="EMBL/GenBank/DDBJ databases">
        <authorList>
            <person name="Gilroy R."/>
        </authorList>
    </citation>
    <scope>NUCLEOTIDE SEQUENCE</scope>
    <source>
        <strain evidence="2">ChiSxjej1B13-7958</strain>
    </source>
</reference>
<dbReference type="Pfam" id="PF13349">
    <property type="entry name" value="DUF4097"/>
    <property type="match status" value="1"/>
</dbReference>
<dbReference type="AlphaFoldDB" id="A0A9D1AP60"/>
<evidence type="ECO:0000313" key="2">
    <source>
        <dbReference type="EMBL" id="HIR48009.1"/>
    </source>
</evidence>
<evidence type="ECO:0000313" key="3">
    <source>
        <dbReference type="Proteomes" id="UP000824242"/>
    </source>
</evidence>
<sequence length="91" mass="9634">MAGDNVSVKSFESSSTSGDIEIDAFTVEKEISGDSISGSFDLKLTDSQQNYDIEVDTISGSVNIPMNSKGNGGKELEFSTKSGNVNVEFAE</sequence>
<name>A0A9D1AP60_9FIRM</name>
<feature type="domain" description="DUF4097" evidence="1">
    <location>
        <begin position="4"/>
        <end position="88"/>
    </location>
</feature>
<dbReference type="EMBL" id="DVGZ01000109">
    <property type="protein sequence ID" value="HIR48009.1"/>
    <property type="molecule type" value="Genomic_DNA"/>
</dbReference>
<organism evidence="2 3">
    <name type="scientific">Candidatus Caccousia avicola</name>
    <dbReference type="NCBI Taxonomy" id="2840721"/>
    <lineage>
        <taxon>Bacteria</taxon>
        <taxon>Bacillati</taxon>
        <taxon>Bacillota</taxon>
        <taxon>Clostridia</taxon>
        <taxon>Eubacteriales</taxon>
        <taxon>Oscillospiraceae</taxon>
        <taxon>Oscillospiraceae incertae sedis</taxon>
        <taxon>Candidatus Caccousia</taxon>
    </lineage>
</organism>
<dbReference type="Proteomes" id="UP000824242">
    <property type="component" value="Unassembled WGS sequence"/>
</dbReference>